<organism evidence="2">
    <name type="scientific">Tanacetum cinerariifolium</name>
    <name type="common">Dalmatian daisy</name>
    <name type="synonym">Chrysanthemum cinerariifolium</name>
    <dbReference type="NCBI Taxonomy" id="118510"/>
    <lineage>
        <taxon>Eukaryota</taxon>
        <taxon>Viridiplantae</taxon>
        <taxon>Streptophyta</taxon>
        <taxon>Embryophyta</taxon>
        <taxon>Tracheophyta</taxon>
        <taxon>Spermatophyta</taxon>
        <taxon>Magnoliopsida</taxon>
        <taxon>eudicotyledons</taxon>
        <taxon>Gunneridae</taxon>
        <taxon>Pentapetalae</taxon>
        <taxon>asterids</taxon>
        <taxon>campanulids</taxon>
        <taxon>Asterales</taxon>
        <taxon>Asteraceae</taxon>
        <taxon>Asteroideae</taxon>
        <taxon>Anthemideae</taxon>
        <taxon>Anthemidinae</taxon>
        <taxon>Tanacetum</taxon>
    </lineage>
</organism>
<feature type="region of interest" description="Disordered" evidence="1">
    <location>
        <begin position="58"/>
        <end position="88"/>
    </location>
</feature>
<evidence type="ECO:0000256" key="1">
    <source>
        <dbReference type="SAM" id="MobiDB-lite"/>
    </source>
</evidence>
<evidence type="ECO:0008006" key="3">
    <source>
        <dbReference type="Google" id="ProtNLM"/>
    </source>
</evidence>
<dbReference type="AlphaFoldDB" id="A0A699RXL9"/>
<evidence type="ECO:0000313" key="2">
    <source>
        <dbReference type="EMBL" id="GFC89532.1"/>
    </source>
</evidence>
<name>A0A699RXL9_TANCI</name>
<feature type="non-terminal residue" evidence="2">
    <location>
        <position position="118"/>
    </location>
</feature>
<proteinExistence type="predicted"/>
<comment type="caution">
    <text evidence="2">The sequence shown here is derived from an EMBL/GenBank/DDBJ whole genome shotgun (WGS) entry which is preliminary data.</text>
</comment>
<feature type="non-terminal residue" evidence="2">
    <location>
        <position position="1"/>
    </location>
</feature>
<gene>
    <name evidence="2" type="ORF">Tci_861502</name>
</gene>
<dbReference type="EMBL" id="BKCJ011121388">
    <property type="protein sequence ID" value="GFC89532.1"/>
    <property type="molecule type" value="Genomic_DNA"/>
</dbReference>
<accession>A0A699RXL9</accession>
<sequence>DDNAFEDIEYVEASLPDPEIVSVEEENVVQYEEEEEENYADESKGDIHFLEGLLIDDSIPYPNNESPESDFDNPSFLRPPSKPPDADFELNFGEEISVVMNDSDELECLNPRDEFDVS</sequence>
<protein>
    <recommendedName>
        <fullName evidence="3">Reverse transcriptase domain-containing protein</fullName>
    </recommendedName>
</protein>
<reference evidence="2" key="1">
    <citation type="journal article" date="2019" name="Sci. Rep.">
        <title>Draft genome of Tanacetum cinerariifolium, the natural source of mosquito coil.</title>
        <authorList>
            <person name="Yamashiro T."/>
            <person name="Shiraishi A."/>
            <person name="Satake H."/>
            <person name="Nakayama K."/>
        </authorList>
    </citation>
    <scope>NUCLEOTIDE SEQUENCE</scope>
</reference>